<dbReference type="AlphaFoldDB" id="A0A178ZEB4"/>
<sequence length="322" mass="35219">MENLSELGKGIAQVLLPTYQLYTPLLLRQAETIQSTPRQTFSYGEHPRQQLDVYTPATTTQSKIGNAVFIFLYGGGLVRGDKINVNFPEGLVYANVGHFFAEHLGVKVVIPDYRLISHDAKFPSGGEDLELVIDWVKEHMGSGTSSPTNVYIMGNSAGGVHLGTYLLASQFRGHRQKLFMGHAPALNLKGVIFLAAPFHFGQAVAERAQVLQAYFGEDVFNRSPLGLLRACKKDGSIGDLNGVPVMVLYGALDPENEILTPKNDFIKEWVETDAVANNLTVLKMEGHNHISPVLGLGTGILKEEAWGRQVVEFIMAAAASKR</sequence>
<keyword evidence="1" id="KW-0378">Hydrolase</keyword>
<dbReference type="InterPro" id="IPR050300">
    <property type="entry name" value="GDXG_lipolytic_enzyme"/>
</dbReference>
<protein>
    <recommendedName>
        <fullName evidence="2">BD-FAE-like domain-containing protein</fullName>
    </recommendedName>
</protein>
<dbReference type="InterPro" id="IPR049492">
    <property type="entry name" value="BD-FAE-like_dom"/>
</dbReference>
<dbReference type="Pfam" id="PF20434">
    <property type="entry name" value="BD-FAE"/>
    <property type="match status" value="1"/>
</dbReference>
<evidence type="ECO:0000313" key="4">
    <source>
        <dbReference type="Proteomes" id="UP000078343"/>
    </source>
</evidence>
<dbReference type="InterPro" id="IPR029058">
    <property type="entry name" value="AB_hydrolase_fold"/>
</dbReference>
<dbReference type="EMBL" id="LVYI01000006">
    <property type="protein sequence ID" value="OAP58119.1"/>
    <property type="molecule type" value="Genomic_DNA"/>
</dbReference>
<evidence type="ECO:0000259" key="2">
    <source>
        <dbReference type="Pfam" id="PF20434"/>
    </source>
</evidence>
<proteinExistence type="predicted"/>
<evidence type="ECO:0000313" key="3">
    <source>
        <dbReference type="EMBL" id="OAP58119.1"/>
    </source>
</evidence>
<dbReference type="PANTHER" id="PTHR48081">
    <property type="entry name" value="AB HYDROLASE SUPERFAMILY PROTEIN C4A8.06C"/>
    <property type="match status" value="1"/>
</dbReference>
<dbReference type="OrthoDB" id="433474at2759"/>
<gene>
    <name evidence="3" type="ORF">AYL99_07209</name>
</gene>
<organism evidence="3 4">
    <name type="scientific">Fonsecaea erecta</name>
    <dbReference type="NCBI Taxonomy" id="1367422"/>
    <lineage>
        <taxon>Eukaryota</taxon>
        <taxon>Fungi</taxon>
        <taxon>Dikarya</taxon>
        <taxon>Ascomycota</taxon>
        <taxon>Pezizomycotina</taxon>
        <taxon>Eurotiomycetes</taxon>
        <taxon>Chaetothyriomycetidae</taxon>
        <taxon>Chaetothyriales</taxon>
        <taxon>Herpotrichiellaceae</taxon>
        <taxon>Fonsecaea</taxon>
    </lineage>
</organism>
<comment type="caution">
    <text evidence="3">The sequence shown here is derived from an EMBL/GenBank/DDBJ whole genome shotgun (WGS) entry which is preliminary data.</text>
</comment>
<dbReference type="STRING" id="1367422.A0A178ZEB4"/>
<accession>A0A178ZEB4</accession>
<keyword evidence="4" id="KW-1185">Reference proteome</keyword>
<dbReference type="Proteomes" id="UP000078343">
    <property type="component" value="Unassembled WGS sequence"/>
</dbReference>
<dbReference type="GO" id="GO:0016787">
    <property type="term" value="F:hydrolase activity"/>
    <property type="evidence" value="ECO:0007669"/>
    <property type="project" value="UniProtKB-KW"/>
</dbReference>
<dbReference type="GeneID" id="30011377"/>
<dbReference type="ESTHER" id="9euro-a0a178zeb4">
    <property type="family name" value="BD-FAE"/>
</dbReference>
<dbReference type="RefSeq" id="XP_018691486.1">
    <property type="nucleotide sequence ID" value="XM_018838718.1"/>
</dbReference>
<dbReference type="Gene3D" id="3.40.50.1820">
    <property type="entry name" value="alpha/beta hydrolase"/>
    <property type="match status" value="1"/>
</dbReference>
<dbReference type="SUPFAM" id="SSF53474">
    <property type="entry name" value="alpha/beta-Hydrolases"/>
    <property type="match status" value="1"/>
</dbReference>
<feature type="domain" description="BD-FAE-like" evidence="2">
    <location>
        <begin position="51"/>
        <end position="164"/>
    </location>
</feature>
<name>A0A178ZEB4_9EURO</name>
<evidence type="ECO:0000256" key="1">
    <source>
        <dbReference type="ARBA" id="ARBA00022801"/>
    </source>
</evidence>
<reference evidence="3 4" key="1">
    <citation type="submission" date="2016-04" db="EMBL/GenBank/DDBJ databases">
        <title>Draft genome of Fonsecaea erecta CBS 125763.</title>
        <authorList>
            <person name="Weiss V.A."/>
            <person name="Vicente V.A."/>
            <person name="Raittz R.T."/>
            <person name="Moreno L.F."/>
            <person name="De Souza E.M."/>
            <person name="Pedrosa F.O."/>
            <person name="Steffens M.B."/>
            <person name="Faoro H."/>
            <person name="Tadra-Sfeir M.Z."/>
            <person name="Najafzadeh M.J."/>
            <person name="Felipe M.S."/>
            <person name="Teixeira M."/>
            <person name="Sun J."/>
            <person name="Xi L."/>
            <person name="Gomes R."/>
            <person name="De Azevedo C.M."/>
            <person name="Salgado C.G."/>
            <person name="Da Silva M.B."/>
            <person name="Nascimento M.F."/>
            <person name="Queiroz-Telles F."/>
            <person name="Attili D.S."/>
            <person name="Gorbushina A."/>
        </authorList>
    </citation>
    <scope>NUCLEOTIDE SEQUENCE [LARGE SCALE GENOMIC DNA]</scope>
    <source>
        <strain evidence="3 4">CBS 125763</strain>
    </source>
</reference>
<dbReference type="PANTHER" id="PTHR48081:SF33">
    <property type="entry name" value="KYNURENINE FORMAMIDASE"/>
    <property type="match status" value="1"/>
</dbReference>